<dbReference type="EC" id="1.1.1.290" evidence="2"/>
<reference evidence="2" key="1">
    <citation type="submission" date="2024-05" db="EMBL/GenBank/DDBJ databases">
        <title>Planctomycetes of the genus Singulisphaera possess chitinolytic capabilities.</title>
        <authorList>
            <person name="Ivanova A."/>
        </authorList>
    </citation>
    <scope>NUCLEOTIDE SEQUENCE</scope>
    <source>
        <strain evidence="2">Ch08T</strain>
    </source>
</reference>
<sequence>MSRTLIVGCGYLGQRVGKLLADRGETVYGTVRSSARAASLQGVGIEPVIANVLAPDSLTNLPDVDRVLYSVGFDRSGADSMRTVYVEGVRNFLEHYPGTAGQLVYVSSTGVYGRNDGGWITEDDPAEPAHESGRVCLDAEAVTRRLGPGRGLDPVVIRCSGLYGPHRIPRKASLERNEPIAGDPTKFLNLIHIDDAATLAVAALDRGAPGRIYHVSDDRPVERQEFYSLVATLLGIAPPRFETVNPDNPAAAREESNKRISNHRIRSELQVDLAFPDIQSGLPAAIATP</sequence>
<dbReference type="PANTHER" id="PTHR48079">
    <property type="entry name" value="PROTEIN YEEZ"/>
    <property type="match status" value="1"/>
</dbReference>
<dbReference type="GO" id="GO:0004029">
    <property type="term" value="F:aldehyde dehydrogenase (NAD+) activity"/>
    <property type="evidence" value="ECO:0007669"/>
    <property type="project" value="TreeGrafter"/>
</dbReference>
<feature type="domain" description="NAD-dependent epimerase/dehydratase" evidence="1">
    <location>
        <begin position="5"/>
        <end position="215"/>
    </location>
</feature>
<dbReference type="CDD" id="cd05266">
    <property type="entry name" value="SDR_a4"/>
    <property type="match status" value="1"/>
</dbReference>
<accession>A0AAU7CNX0</accession>
<dbReference type="InterPro" id="IPR001509">
    <property type="entry name" value="Epimerase_deHydtase"/>
</dbReference>
<dbReference type="Gene3D" id="3.40.50.720">
    <property type="entry name" value="NAD(P)-binding Rossmann-like Domain"/>
    <property type="match status" value="1"/>
</dbReference>
<dbReference type="RefSeq" id="WP_406699879.1">
    <property type="nucleotide sequence ID" value="NZ_CP155447.1"/>
</dbReference>
<dbReference type="InterPro" id="IPR036291">
    <property type="entry name" value="NAD(P)-bd_dom_sf"/>
</dbReference>
<protein>
    <submittedName>
        <fullName evidence="2">SDR family oxidoreductase</fullName>
        <ecNumber evidence="2">1.1.1.290</ecNumber>
    </submittedName>
</protein>
<evidence type="ECO:0000259" key="1">
    <source>
        <dbReference type="Pfam" id="PF01370"/>
    </source>
</evidence>
<dbReference type="InterPro" id="IPR051783">
    <property type="entry name" value="NAD(P)-dependent_oxidoreduct"/>
</dbReference>
<gene>
    <name evidence="2" type="ORF">V5E97_13620</name>
</gene>
<keyword evidence="2" id="KW-0560">Oxidoreductase</keyword>
<evidence type="ECO:0000313" key="2">
    <source>
        <dbReference type="EMBL" id="XBH07034.1"/>
    </source>
</evidence>
<dbReference type="PANTHER" id="PTHR48079:SF6">
    <property type="entry name" value="NAD(P)-BINDING DOMAIN-CONTAINING PROTEIN-RELATED"/>
    <property type="match status" value="1"/>
</dbReference>
<proteinExistence type="predicted"/>
<dbReference type="AlphaFoldDB" id="A0AAU7CNX0"/>
<name>A0AAU7CNX0_9BACT</name>
<dbReference type="GO" id="GO:0033711">
    <property type="term" value="F:4-phosphoerythronate dehydrogenase activity"/>
    <property type="evidence" value="ECO:0007669"/>
    <property type="project" value="UniProtKB-EC"/>
</dbReference>
<organism evidence="2">
    <name type="scientific">Singulisphaera sp. Ch08</name>
    <dbReference type="NCBI Taxonomy" id="3120278"/>
    <lineage>
        <taxon>Bacteria</taxon>
        <taxon>Pseudomonadati</taxon>
        <taxon>Planctomycetota</taxon>
        <taxon>Planctomycetia</taxon>
        <taxon>Isosphaerales</taxon>
        <taxon>Isosphaeraceae</taxon>
        <taxon>Singulisphaera</taxon>
    </lineage>
</organism>
<dbReference type="GO" id="GO:0005737">
    <property type="term" value="C:cytoplasm"/>
    <property type="evidence" value="ECO:0007669"/>
    <property type="project" value="TreeGrafter"/>
</dbReference>
<dbReference type="SUPFAM" id="SSF51735">
    <property type="entry name" value="NAD(P)-binding Rossmann-fold domains"/>
    <property type="match status" value="1"/>
</dbReference>
<dbReference type="Pfam" id="PF01370">
    <property type="entry name" value="Epimerase"/>
    <property type="match status" value="1"/>
</dbReference>
<dbReference type="EMBL" id="CP155447">
    <property type="protein sequence ID" value="XBH07034.1"/>
    <property type="molecule type" value="Genomic_DNA"/>
</dbReference>